<dbReference type="InterPro" id="IPR005162">
    <property type="entry name" value="Retrotrans_gag_dom"/>
</dbReference>
<dbReference type="InterPro" id="IPR001878">
    <property type="entry name" value="Znf_CCHC"/>
</dbReference>
<evidence type="ECO:0000256" key="1">
    <source>
        <dbReference type="PROSITE-ProRule" id="PRU00047"/>
    </source>
</evidence>
<dbReference type="Pfam" id="PF00098">
    <property type="entry name" value="zf-CCHC"/>
    <property type="match status" value="1"/>
</dbReference>
<comment type="caution">
    <text evidence="4">The sequence shown here is derived from an EMBL/GenBank/DDBJ whole genome shotgun (WGS) entry which is preliminary data.</text>
</comment>
<keyword evidence="1" id="KW-0862">Zinc</keyword>
<feature type="non-terminal residue" evidence="4">
    <location>
        <position position="1"/>
    </location>
</feature>
<evidence type="ECO:0000313" key="4">
    <source>
        <dbReference type="EMBL" id="OQR83200.1"/>
    </source>
</evidence>
<protein>
    <recommendedName>
        <fullName evidence="3">CCHC-type domain-containing protein</fullName>
    </recommendedName>
</protein>
<dbReference type="AlphaFoldDB" id="A0A1V9YBU8"/>
<dbReference type="GO" id="GO:0003676">
    <property type="term" value="F:nucleic acid binding"/>
    <property type="evidence" value="ECO:0007669"/>
    <property type="project" value="InterPro"/>
</dbReference>
<keyword evidence="5" id="KW-1185">Reference proteome</keyword>
<dbReference type="OrthoDB" id="166500at2759"/>
<dbReference type="EMBL" id="JNBS01004469">
    <property type="protein sequence ID" value="OQR83200.1"/>
    <property type="molecule type" value="Genomic_DNA"/>
</dbReference>
<dbReference type="SUPFAM" id="SSF57756">
    <property type="entry name" value="Retrovirus zinc finger-like domains"/>
    <property type="match status" value="1"/>
</dbReference>
<keyword evidence="1" id="KW-0479">Metal-binding</keyword>
<evidence type="ECO:0000259" key="3">
    <source>
        <dbReference type="PROSITE" id="PS50158"/>
    </source>
</evidence>
<organism evidence="4 5">
    <name type="scientific">Thraustotheca clavata</name>
    <dbReference type="NCBI Taxonomy" id="74557"/>
    <lineage>
        <taxon>Eukaryota</taxon>
        <taxon>Sar</taxon>
        <taxon>Stramenopiles</taxon>
        <taxon>Oomycota</taxon>
        <taxon>Saprolegniomycetes</taxon>
        <taxon>Saprolegniales</taxon>
        <taxon>Achlyaceae</taxon>
        <taxon>Thraustotheca</taxon>
    </lineage>
</organism>
<dbReference type="Pfam" id="PF03732">
    <property type="entry name" value="Retrotrans_gag"/>
    <property type="match status" value="1"/>
</dbReference>
<dbReference type="GO" id="GO:0008270">
    <property type="term" value="F:zinc ion binding"/>
    <property type="evidence" value="ECO:0007669"/>
    <property type="project" value="UniProtKB-KW"/>
</dbReference>
<dbReference type="InterPro" id="IPR036875">
    <property type="entry name" value="Znf_CCHC_sf"/>
</dbReference>
<keyword evidence="1" id="KW-0863">Zinc-finger</keyword>
<dbReference type="Proteomes" id="UP000243217">
    <property type="component" value="Unassembled WGS sequence"/>
</dbReference>
<dbReference type="STRING" id="74557.A0A1V9YBU8"/>
<reference evidence="4 5" key="1">
    <citation type="journal article" date="2014" name="Genome Biol. Evol.">
        <title>The secreted proteins of Achlya hypogyna and Thraustotheca clavata identify the ancestral oomycete secretome and reveal gene acquisitions by horizontal gene transfer.</title>
        <authorList>
            <person name="Misner I."/>
            <person name="Blouin N."/>
            <person name="Leonard G."/>
            <person name="Richards T.A."/>
            <person name="Lane C.E."/>
        </authorList>
    </citation>
    <scope>NUCLEOTIDE SEQUENCE [LARGE SCALE GENOMIC DNA]</scope>
    <source>
        <strain evidence="4 5">ATCC 34112</strain>
    </source>
</reference>
<evidence type="ECO:0000313" key="5">
    <source>
        <dbReference type="Proteomes" id="UP000243217"/>
    </source>
</evidence>
<sequence length="259" mass="30816">AKNIDPQADNETQQRCMAMMVANFRGLAASWYQDRLCDRGSPPSTLVELVKELRAEFELEDLQDRLRDELYNLRQSACAVLMEYVAIFRRICTQLCDMTERDKILWFQRGLRTKTREELQYRRCTTVTSAIQMALDFERAHSLSLNQRDNQGNRNRQRNRGDRRPSRQPYYQKQNYNGAYRDQQIDKKVTFDDEKERDPYDMEIDSAEEKRLPGACFNCGRQGHRAAQCRAPRRGILRNKTNYQQWPYSQTNQNNYRSR</sequence>
<evidence type="ECO:0000256" key="2">
    <source>
        <dbReference type="SAM" id="MobiDB-lite"/>
    </source>
</evidence>
<dbReference type="PROSITE" id="PS50158">
    <property type="entry name" value="ZF_CCHC"/>
    <property type="match status" value="1"/>
</dbReference>
<feature type="region of interest" description="Disordered" evidence="2">
    <location>
        <begin position="142"/>
        <end position="178"/>
    </location>
</feature>
<name>A0A1V9YBU8_9STRA</name>
<proteinExistence type="predicted"/>
<dbReference type="SMART" id="SM00343">
    <property type="entry name" value="ZnF_C2HC"/>
    <property type="match status" value="1"/>
</dbReference>
<accession>A0A1V9YBU8</accession>
<gene>
    <name evidence="4" type="ORF">THRCLA_23172</name>
</gene>
<feature type="domain" description="CCHC-type" evidence="3">
    <location>
        <begin position="216"/>
        <end position="230"/>
    </location>
</feature>
<dbReference type="Gene3D" id="4.10.60.10">
    <property type="entry name" value="Zinc finger, CCHC-type"/>
    <property type="match status" value="1"/>
</dbReference>